<dbReference type="EMBL" id="VSSQ01005952">
    <property type="protein sequence ID" value="MPM31008.1"/>
    <property type="molecule type" value="Genomic_DNA"/>
</dbReference>
<gene>
    <name evidence="1" type="ORF">SDC9_77561</name>
</gene>
<proteinExistence type="predicted"/>
<comment type="caution">
    <text evidence="1">The sequence shown here is derived from an EMBL/GenBank/DDBJ whole genome shotgun (WGS) entry which is preliminary data.</text>
</comment>
<protein>
    <submittedName>
        <fullName evidence="1">Uncharacterized protein</fullName>
    </submittedName>
</protein>
<evidence type="ECO:0000313" key="1">
    <source>
        <dbReference type="EMBL" id="MPM31008.1"/>
    </source>
</evidence>
<dbReference type="AlphaFoldDB" id="A0A644YSR7"/>
<organism evidence="1">
    <name type="scientific">bioreactor metagenome</name>
    <dbReference type="NCBI Taxonomy" id="1076179"/>
    <lineage>
        <taxon>unclassified sequences</taxon>
        <taxon>metagenomes</taxon>
        <taxon>ecological metagenomes</taxon>
    </lineage>
</organism>
<accession>A0A644YSR7</accession>
<sequence length="94" mass="10272">MHGGICRCDMGAVSICVGVDGHRAITQLPRRADDAQGNLAAICNEHTVKWTNLFGHGHRRIRGWEGGALLRRCLGRGESARHQRSLANELSAFP</sequence>
<reference evidence="1" key="1">
    <citation type="submission" date="2019-08" db="EMBL/GenBank/DDBJ databases">
        <authorList>
            <person name="Kucharzyk K."/>
            <person name="Murdoch R.W."/>
            <person name="Higgins S."/>
            <person name="Loffler F."/>
        </authorList>
    </citation>
    <scope>NUCLEOTIDE SEQUENCE</scope>
</reference>
<name>A0A644YSR7_9ZZZZ</name>